<reference evidence="5 6" key="1">
    <citation type="journal article" date="2018" name="Front. Microbiol.">
        <title>Hydrolytic Capabilities as a Key to Environmental Success: Chitinolytic and Cellulolytic Acidobacteria From Acidic Sub-arctic Soils and Boreal Peatlands.</title>
        <authorList>
            <person name="Belova S.E."/>
            <person name="Ravin N.V."/>
            <person name="Pankratov T.A."/>
            <person name="Rakitin A.L."/>
            <person name="Ivanova A.A."/>
            <person name="Beletsky A.V."/>
            <person name="Mardanov A.V."/>
            <person name="Sinninghe Damste J.S."/>
            <person name="Dedysh S.N."/>
        </authorList>
    </citation>
    <scope>NUCLEOTIDE SEQUENCE [LARGE SCALE GENOMIC DNA]</scope>
    <source>
        <strain evidence="5 6">SBC82</strain>
    </source>
</reference>
<dbReference type="SUPFAM" id="SSF58104">
    <property type="entry name" value="Methyl-accepting chemotaxis protein (MCP) signaling domain"/>
    <property type="match status" value="1"/>
</dbReference>
<feature type="domain" description="Methyl-accepting transducer" evidence="2">
    <location>
        <begin position="311"/>
        <end position="547"/>
    </location>
</feature>
<dbReference type="InterPro" id="IPR013655">
    <property type="entry name" value="PAS_fold_3"/>
</dbReference>
<dbReference type="PRINTS" id="PR00260">
    <property type="entry name" value="CHEMTRNSDUCR"/>
</dbReference>
<dbReference type="Gene3D" id="3.30.450.20">
    <property type="entry name" value="PAS domain"/>
    <property type="match status" value="2"/>
</dbReference>
<dbReference type="SMART" id="SM00283">
    <property type="entry name" value="MA"/>
    <property type="match status" value="1"/>
</dbReference>
<dbReference type="GO" id="GO:0006935">
    <property type="term" value="P:chemotaxis"/>
    <property type="evidence" value="ECO:0007669"/>
    <property type="project" value="InterPro"/>
</dbReference>
<evidence type="ECO:0000259" key="3">
    <source>
        <dbReference type="PROSITE" id="PS50112"/>
    </source>
</evidence>
<dbReference type="EMBL" id="CP030840">
    <property type="protein sequence ID" value="AXC12888.1"/>
    <property type="molecule type" value="Genomic_DNA"/>
</dbReference>
<dbReference type="Pfam" id="PF08447">
    <property type="entry name" value="PAS_3"/>
    <property type="match status" value="2"/>
</dbReference>
<dbReference type="SMART" id="SM00086">
    <property type="entry name" value="PAC"/>
    <property type="match status" value="2"/>
</dbReference>
<organism evidence="5 6">
    <name type="scientific">Acidisarcina polymorpha</name>
    <dbReference type="NCBI Taxonomy" id="2211140"/>
    <lineage>
        <taxon>Bacteria</taxon>
        <taxon>Pseudomonadati</taxon>
        <taxon>Acidobacteriota</taxon>
        <taxon>Terriglobia</taxon>
        <taxon>Terriglobales</taxon>
        <taxon>Acidobacteriaceae</taxon>
        <taxon>Acidisarcina</taxon>
    </lineage>
</organism>
<dbReference type="RefSeq" id="WP_201758851.1">
    <property type="nucleotide sequence ID" value="NZ_CP030840.1"/>
</dbReference>
<dbReference type="PANTHER" id="PTHR24422:SF10">
    <property type="entry name" value="CHEMOTAXIS PROTEIN METHYLTRANSFERASE 2"/>
    <property type="match status" value="1"/>
</dbReference>
<dbReference type="KEGG" id="abas:ACPOL_3603"/>
<dbReference type="SUPFAM" id="SSF55785">
    <property type="entry name" value="PYP-like sensor domain (PAS domain)"/>
    <property type="match status" value="2"/>
</dbReference>
<dbReference type="CDD" id="cd00130">
    <property type="entry name" value="PAS"/>
    <property type="match status" value="2"/>
</dbReference>
<feature type="domain" description="PAS" evidence="3">
    <location>
        <begin position="185"/>
        <end position="227"/>
    </location>
</feature>
<keyword evidence="1" id="KW-0807">Transducer</keyword>
<dbReference type="InterPro" id="IPR001610">
    <property type="entry name" value="PAC"/>
</dbReference>
<dbReference type="AlphaFoldDB" id="A0A2Z5G1C8"/>
<evidence type="ECO:0000256" key="1">
    <source>
        <dbReference type="PROSITE-ProRule" id="PRU00284"/>
    </source>
</evidence>
<evidence type="ECO:0000313" key="6">
    <source>
        <dbReference type="Proteomes" id="UP000253606"/>
    </source>
</evidence>
<protein>
    <submittedName>
        <fullName evidence="5">Methyl-accepting chemotaxis protein</fullName>
    </submittedName>
</protein>
<dbReference type="GO" id="GO:0004888">
    <property type="term" value="F:transmembrane signaling receptor activity"/>
    <property type="evidence" value="ECO:0007669"/>
    <property type="project" value="InterPro"/>
</dbReference>
<dbReference type="InterPro" id="IPR035965">
    <property type="entry name" value="PAS-like_dom_sf"/>
</dbReference>
<dbReference type="PANTHER" id="PTHR24422">
    <property type="entry name" value="CHEMOTAXIS PROTEIN METHYLTRANSFERASE"/>
    <property type="match status" value="1"/>
</dbReference>
<dbReference type="CDD" id="cd11386">
    <property type="entry name" value="MCP_signal"/>
    <property type="match status" value="1"/>
</dbReference>
<dbReference type="InterPro" id="IPR050903">
    <property type="entry name" value="Bact_Chemotaxis_MeTrfase"/>
</dbReference>
<proteinExistence type="predicted"/>
<dbReference type="PROSITE" id="PS50113">
    <property type="entry name" value="PAC"/>
    <property type="match status" value="2"/>
</dbReference>
<accession>A0A2Z5G1C8</accession>
<dbReference type="NCBIfam" id="TIGR00229">
    <property type="entry name" value="sensory_box"/>
    <property type="match status" value="2"/>
</dbReference>
<evidence type="ECO:0000259" key="2">
    <source>
        <dbReference type="PROSITE" id="PS50111"/>
    </source>
</evidence>
<dbReference type="PROSITE" id="PS50112">
    <property type="entry name" value="PAS"/>
    <property type="match status" value="2"/>
</dbReference>
<name>A0A2Z5G1C8_9BACT</name>
<evidence type="ECO:0000313" key="5">
    <source>
        <dbReference type="EMBL" id="AXC12888.1"/>
    </source>
</evidence>
<sequence length="563" mass="59841">MASSHSSHGSSIANVLVSTRGKGTPVTVPATNGRRSSAMDTAATDAALEFQQQLAAIGKSQAVIEFQMDGTILTANDNFLKVLGYSLDEIKGRHHRMFVDVAEQNSPAYAEFWARLNRGEYQAAEYKRIAKGGREVWIQASYNPILDSAGKPFKVVKFATDVTAQKLINIDLSGQIAAISKSQAVIEFQMDGTILTANENFLHVLGYSLEEVKGRHHRMFVDPAEQNSPAYADFWVRLNRGEYQSAEYKRIGKGGKEVFIQASYNPILDLNGKPFKVVKFATDVTEQVKMRRGMAELLDTIGGTAIAIAASAEELTTVSQQLTTNAGDTAQQANAASATSEQVSANVNVVAASSEEMMASIREISKSATEAARVAKAAVTIAETTNQTIHQLGTSSSEIGKVIKVITSIAQQTNLLALNATIEAARAGEAGKGFAVVANEVKELAKETARATEEIGQKIEAIQTDTQAAVKAIGEVSQIINQVNDISNVIASAVEEQTATTTEIGRNVTEAAMGTNEIAGSISGVAKSAQLTMAGASDTQTAARSLSEMAASLQLLSSRAKES</sequence>
<dbReference type="GO" id="GO:0016020">
    <property type="term" value="C:membrane"/>
    <property type="evidence" value="ECO:0007669"/>
    <property type="project" value="InterPro"/>
</dbReference>
<feature type="domain" description="PAS" evidence="3">
    <location>
        <begin position="63"/>
        <end position="93"/>
    </location>
</feature>
<dbReference type="Proteomes" id="UP000253606">
    <property type="component" value="Chromosome"/>
</dbReference>
<dbReference type="PROSITE" id="PS50111">
    <property type="entry name" value="CHEMOTAXIS_TRANSDUC_2"/>
    <property type="match status" value="1"/>
</dbReference>
<dbReference type="InterPro" id="IPR000700">
    <property type="entry name" value="PAS-assoc_C"/>
</dbReference>
<dbReference type="InterPro" id="IPR004090">
    <property type="entry name" value="Chemotax_Me-accpt_rcpt"/>
</dbReference>
<feature type="domain" description="PAC" evidence="4">
    <location>
        <begin position="122"/>
        <end position="174"/>
    </location>
</feature>
<dbReference type="Pfam" id="PF00015">
    <property type="entry name" value="MCPsignal"/>
    <property type="match status" value="1"/>
</dbReference>
<dbReference type="Gene3D" id="1.10.287.950">
    <property type="entry name" value="Methyl-accepting chemotaxis protein"/>
    <property type="match status" value="1"/>
</dbReference>
<gene>
    <name evidence="5" type="ORF">ACPOL_3603</name>
</gene>
<dbReference type="InterPro" id="IPR004089">
    <property type="entry name" value="MCPsignal_dom"/>
</dbReference>
<dbReference type="InterPro" id="IPR000014">
    <property type="entry name" value="PAS"/>
</dbReference>
<keyword evidence="6" id="KW-1185">Reference proteome</keyword>
<evidence type="ECO:0000259" key="4">
    <source>
        <dbReference type="PROSITE" id="PS50113"/>
    </source>
</evidence>
<feature type="domain" description="PAC" evidence="4">
    <location>
        <begin position="244"/>
        <end position="296"/>
    </location>
</feature>
<dbReference type="GO" id="GO:0007165">
    <property type="term" value="P:signal transduction"/>
    <property type="evidence" value="ECO:0007669"/>
    <property type="project" value="UniProtKB-KW"/>
</dbReference>
<dbReference type="SMART" id="SM00091">
    <property type="entry name" value="PAS"/>
    <property type="match status" value="2"/>
</dbReference>